<dbReference type="InterPro" id="IPR015422">
    <property type="entry name" value="PyrdxlP-dep_Trfase_small"/>
</dbReference>
<evidence type="ECO:0000259" key="3">
    <source>
        <dbReference type="Pfam" id="PF00155"/>
    </source>
</evidence>
<evidence type="ECO:0000313" key="5">
    <source>
        <dbReference type="Proteomes" id="UP000050833"/>
    </source>
</evidence>
<dbReference type="CDD" id="cd00609">
    <property type="entry name" value="AAT_like"/>
    <property type="match status" value="1"/>
</dbReference>
<dbReference type="RefSeq" id="WP_055941089.1">
    <property type="nucleotide sequence ID" value="NZ_DBGDCA010000257.1"/>
</dbReference>
<evidence type="ECO:0000313" key="4">
    <source>
        <dbReference type="EMBL" id="KQC85951.1"/>
    </source>
</evidence>
<reference evidence="4 5" key="1">
    <citation type="submission" date="2015-10" db="EMBL/GenBank/DDBJ databases">
        <title>Butyribacter intestini gen. nov., sp. nov., a butyric acid-producing bacterium of the family Lachnospiraceae isolated from the human faeces.</title>
        <authorList>
            <person name="Zou Y."/>
            <person name="Xue W."/>
            <person name="Luo G."/>
            <person name="Lv M."/>
        </authorList>
    </citation>
    <scope>NUCLEOTIDE SEQUENCE [LARGE SCALE GENOMIC DNA]</scope>
    <source>
        <strain evidence="4 5">TF01-11</strain>
    </source>
</reference>
<keyword evidence="5" id="KW-1185">Reference proteome</keyword>
<dbReference type="EMBL" id="LLKB01000001">
    <property type="protein sequence ID" value="KQC85951.1"/>
    <property type="molecule type" value="Genomic_DNA"/>
</dbReference>
<dbReference type="Gene3D" id="3.40.640.10">
    <property type="entry name" value="Type I PLP-dependent aspartate aminotransferase-like (Major domain)"/>
    <property type="match status" value="1"/>
</dbReference>
<dbReference type="Proteomes" id="UP000050833">
    <property type="component" value="Unassembled WGS sequence"/>
</dbReference>
<comment type="caution">
    <text evidence="4">The sequence shown here is derived from an EMBL/GenBank/DDBJ whole genome shotgun (WGS) entry which is preliminary data.</text>
</comment>
<name>A0AAW3JT47_9FIRM</name>
<dbReference type="InterPro" id="IPR004839">
    <property type="entry name" value="Aminotransferase_I/II_large"/>
</dbReference>
<dbReference type="InterPro" id="IPR015421">
    <property type="entry name" value="PyrdxlP-dep_Trfase_major"/>
</dbReference>
<evidence type="ECO:0000256" key="1">
    <source>
        <dbReference type="ARBA" id="ARBA00001933"/>
    </source>
</evidence>
<proteinExistence type="predicted"/>
<sequence length="353" mass="40806">MYSKGHGGNIYDEAINYDFSVNTNPLGMPEDVKEKLKENLGDICEVYPEETCYELRKSISLKENISEHQIICGNGASELIYGLVRAIRPQKALVVVPSFSEYIRALRAEDTQMVYYHLAPERDFIVAEDIMSYLTPDIDMVFLCNPNNPTGKLIDPDLMLDIITYCRMNQIYVVIDECFMDFVKDCQKHTRKGLIPYNPYVVILNALTKLFAFPGIRIGYAMTSDADLIHAVNAQLPSWNVSAVAQLAGKEVVHHEEYVEESRKYVFREREYMYEEMKKLGLKVYEPSANFIFFKSDIPMYKKLLERHILIRNCDNFDGIMHGYCRVAIKKHNENEILLKEMENIINKNMAVT</sequence>
<evidence type="ECO:0000256" key="2">
    <source>
        <dbReference type="ARBA" id="ARBA00022898"/>
    </source>
</evidence>
<comment type="cofactor">
    <cofactor evidence="1">
        <name>pyridoxal 5'-phosphate</name>
        <dbReference type="ChEBI" id="CHEBI:597326"/>
    </cofactor>
</comment>
<accession>A0AAW3JT47</accession>
<gene>
    <name evidence="4" type="ORF">APZ18_01750</name>
</gene>
<dbReference type="GO" id="GO:0030170">
    <property type="term" value="F:pyridoxal phosphate binding"/>
    <property type="evidence" value="ECO:0007669"/>
    <property type="project" value="InterPro"/>
</dbReference>
<organism evidence="4 5">
    <name type="scientific">Butyribacter intestini</name>
    <dbReference type="NCBI Taxonomy" id="1703332"/>
    <lineage>
        <taxon>Bacteria</taxon>
        <taxon>Bacillati</taxon>
        <taxon>Bacillota</taxon>
        <taxon>Clostridia</taxon>
        <taxon>Lachnospirales</taxon>
        <taxon>Lachnospiraceae</taxon>
        <taxon>Butyribacter</taxon>
    </lineage>
</organism>
<dbReference type="PANTHER" id="PTHR42885">
    <property type="entry name" value="HISTIDINOL-PHOSPHATE AMINOTRANSFERASE-RELATED"/>
    <property type="match status" value="1"/>
</dbReference>
<dbReference type="AlphaFoldDB" id="A0AAW3JT47"/>
<dbReference type="SUPFAM" id="SSF53383">
    <property type="entry name" value="PLP-dependent transferases"/>
    <property type="match status" value="1"/>
</dbReference>
<dbReference type="InterPro" id="IPR015424">
    <property type="entry name" value="PyrdxlP-dep_Trfase"/>
</dbReference>
<dbReference type="GO" id="GO:0003824">
    <property type="term" value="F:catalytic activity"/>
    <property type="evidence" value="ECO:0007669"/>
    <property type="project" value="UniProtKB-ARBA"/>
</dbReference>
<feature type="domain" description="Aminotransferase class I/classII large" evidence="3">
    <location>
        <begin position="18"/>
        <end position="339"/>
    </location>
</feature>
<dbReference type="PANTHER" id="PTHR42885:SF1">
    <property type="entry name" value="THREONINE-PHOSPHATE DECARBOXYLASE"/>
    <property type="match status" value="1"/>
</dbReference>
<dbReference type="Pfam" id="PF00155">
    <property type="entry name" value="Aminotran_1_2"/>
    <property type="match status" value="1"/>
</dbReference>
<keyword evidence="2" id="KW-0663">Pyridoxal phosphate</keyword>
<protein>
    <recommendedName>
        <fullName evidence="3">Aminotransferase class I/classII large domain-containing protein</fullName>
    </recommendedName>
</protein>
<dbReference type="Gene3D" id="3.90.1150.10">
    <property type="entry name" value="Aspartate Aminotransferase, domain 1"/>
    <property type="match status" value="1"/>
</dbReference>